<evidence type="ECO:0000256" key="2">
    <source>
        <dbReference type="SAM" id="Phobius"/>
    </source>
</evidence>
<keyword evidence="2" id="KW-0812">Transmembrane</keyword>
<proteinExistence type="predicted"/>
<name>A0A1X6PHR0_PORUM</name>
<dbReference type="EMBL" id="KV918779">
    <property type="protein sequence ID" value="OSX80203.1"/>
    <property type="molecule type" value="Genomic_DNA"/>
</dbReference>
<feature type="transmembrane region" description="Helical" evidence="2">
    <location>
        <begin position="253"/>
        <end position="278"/>
    </location>
</feature>
<organism evidence="3 4">
    <name type="scientific">Porphyra umbilicalis</name>
    <name type="common">Purple laver</name>
    <name type="synonym">Red alga</name>
    <dbReference type="NCBI Taxonomy" id="2786"/>
    <lineage>
        <taxon>Eukaryota</taxon>
        <taxon>Rhodophyta</taxon>
        <taxon>Bangiophyceae</taxon>
        <taxon>Bangiales</taxon>
        <taxon>Bangiaceae</taxon>
        <taxon>Porphyra</taxon>
    </lineage>
</organism>
<dbReference type="OrthoDB" id="5105at2759"/>
<keyword evidence="2" id="KW-0472">Membrane</keyword>
<feature type="region of interest" description="Disordered" evidence="1">
    <location>
        <begin position="1"/>
        <end position="21"/>
    </location>
</feature>
<evidence type="ECO:0000313" key="3">
    <source>
        <dbReference type="EMBL" id="OSX80203.1"/>
    </source>
</evidence>
<sequence>MSSMESDGARADGGGGHPDGKRRACGYQSDHLYKRQEAAALLALWSALLLTEGTVRFIQAGPSRELFPADRPVDVVPPALPFLAALVECVFGLTGLLVGVAAAFFDSHSRPVTVAFLVTQTILSWFAFVIFVLLVPAYRVRYLADPLFPFDTVGQSRAFLLAAILTSVALYLALQSGQFAFGMRLLGYQAPPARASSGQASKAAARGVFWNVTMVCGGLATTVAGLLLLVNAAGRGGAGRLDAAFSATPHVGVFPVLTTATGLLMVVTGLVGVATCAARKLLHPFLALSVANFLLMYLNFTIAQVGAIRPTGPPEVGAYQSGVVVVAALIGPYYTYRAQLARHEVRTSGMNTVAV</sequence>
<feature type="transmembrane region" description="Helical" evidence="2">
    <location>
        <begin position="158"/>
        <end position="174"/>
    </location>
</feature>
<feature type="transmembrane region" description="Helical" evidence="2">
    <location>
        <begin position="285"/>
        <end position="306"/>
    </location>
</feature>
<evidence type="ECO:0000256" key="1">
    <source>
        <dbReference type="SAM" id="MobiDB-lite"/>
    </source>
</evidence>
<feature type="transmembrane region" description="Helical" evidence="2">
    <location>
        <begin position="112"/>
        <end position="138"/>
    </location>
</feature>
<feature type="transmembrane region" description="Helical" evidence="2">
    <location>
        <begin position="208"/>
        <end position="233"/>
    </location>
</feature>
<dbReference type="AlphaFoldDB" id="A0A1X6PHR0"/>
<keyword evidence="2" id="KW-1133">Transmembrane helix</keyword>
<evidence type="ECO:0000313" key="4">
    <source>
        <dbReference type="Proteomes" id="UP000218209"/>
    </source>
</evidence>
<reference evidence="3 4" key="1">
    <citation type="submission" date="2017-03" db="EMBL/GenBank/DDBJ databases">
        <title>WGS assembly of Porphyra umbilicalis.</title>
        <authorList>
            <person name="Brawley S.H."/>
            <person name="Blouin N.A."/>
            <person name="Ficko-Blean E."/>
            <person name="Wheeler G.L."/>
            <person name="Lohr M."/>
            <person name="Goodson H.V."/>
            <person name="Jenkins J.W."/>
            <person name="Blaby-Haas C.E."/>
            <person name="Helliwell K.E."/>
            <person name="Chan C."/>
            <person name="Marriage T."/>
            <person name="Bhattacharya D."/>
            <person name="Klein A.S."/>
            <person name="Badis Y."/>
            <person name="Brodie J."/>
            <person name="Cao Y."/>
            <person name="Collen J."/>
            <person name="Dittami S.M."/>
            <person name="Gachon C.M."/>
            <person name="Green B.R."/>
            <person name="Karpowicz S."/>
            <person name="Kim J.W."/>
            <person name="Kudahl U."/>
            <person name="Lin S."/>
            <person name="Michel G."/>
            <person name="Mittag M."/>
            <person name="Olson B.J."/>
            <person name="Pangilinan J."/>
            <person name="Peng Y."/>
            <person name="Qiu H."/>
            <person name="Shu S."/>
            <person name="Singer J.T."/>
            <person name="Smith A.G."/>
            <person name="Sprecher B.N."/>
            <person name="Wagner V."/>
            <person name="Wang W."/>
            <person name="Wang Z.-Y."/>
            <person name="Yan J."/>
            <person name="Yarish C."/>
            <person name="Zoeuner-Riek S."/>
            <person name="Zhuang Y."/>
            <person name="Zou Y."/>
            <person name="Lindquist E.A."/>
            <person name="Grimwood J."/>
            <person name="Barry K."/>
            <person name="Rokhsar D.S."/>
            <person name="Schmutz J."/>
            <person name="Stiller J.W."/>
            <person name="Grossman A.R."/>
            <person name="Prochnik S.E."/>
        </authorList>
    </citation>
    <scope>NUCLEOTIDE SEQUENCE [LARGE SCALE GENOMIC DNA]</scope>
    <source>
        <strain evidence="3">4086291</strain>
    </source>
</reference>
<feature type="transmembrane region" description="Helical" evidence="2">
    <location>
        <begin position="79"/>
        <end position="105"/>
    </location>
</feature>
<feature type="transmembrane region" description="Helical" evidence="2">
    <location>
        <begin position="318"/>
        <end position="336"/>
    </location>
</feature>
<gene>
    <name evidence="3" type="ORF">BU14_0057s0024</name>
</gene>
<feature type="transmembrane region" description="Helical" evidence="2">
    <location>
        <begin position="38"/>
        <end position="59"/>
    </location>
</feature>
<dbReference type="Proteomes" id="UP000218209">
    <property type="component" value="Unassembled WGS sequence"/>
</dbReference>
<accession>A0A1X6PHR0</accession>
<protein>
    <submittedName>
        <fullName evidence="3">Uncharacterized protein</fullName>
    </submittedName>
</protein>
<keyword evidence="4" id="KW-1185">Reference proteome</keyword>